<accession>A0A679NZG3</accession>
<dbReference type="EMBL" id="CAAKMV010000135">
    <property type="protein sequence ID" value="VIO58839.1"/>
    <property type="molecule type" value="Genomic_DNA"/>
</dbReference>
<organism evidence="1">
    <name type="scientific">Gibberella zeae</name>
    <name type="common">Wheat head blight fungus</name>
    <name type="synonym">Fusarium graminearum</name>
    <dbReference type="NCBI Taxonomy" id="5518"/>
    <lineage>
        <taxon>Eukaryota</taxon>
        <taxon>Fungi</taxon>
        <taxon>Dikarya</taxon>
        <taxon>Ascomycota</taxon>
        <taxon>Pezizomycotina</taxon>
        <taxon>Sordariomycetes</taxon>
        <taxon>Hypocreomycetidae</taxon>
        <taxon>Hypocreales</taxon>
        <taxon>Nectriaceae</taxon>
        <taxon>Fusarium</taxon>
    </lineage>
</organism>
<name>A0A679NZG3_GIBZA</name>
<evidence type="ECO:0000313" key="1">
    <source>
        <dbReference type="EMBL" id="VIO58839.1"/>
    </source>
</evidence>
<sequence length="289" mass="30633">MRFALLCSIALGANTAIASVCKPHQSIDTSVVVVEATTATASESSSPTSTKLETTGDTTSATTIATSDIAVTTTAEFSTSAATSNLEDITTANSVTTDLSSASTETTTLPETTTTATPPLETFQIIAPEHNFQDEYLIGRKTTSQVMGFDLEPQSNIPTLTFSIEAETPFVREIDGMYLCIEYASPSSPGQLQLCNKDTLGNGRWSLLTCEKTDESGLECSVPAATCGFNMNTGQVVCNDLEGIFTQFYLVGNGNSNGFTLALGSREHPPSSDYYTAVEVEVTSVRDEL</sequence>
<dbReference type="AlphaFoldDB" id="A0A679NZG3"/>
<gene>
    <name evidence="1" type="ORF">FUG_LOCUS318512</name>
</gene>
<protein>
    <submittedName>
        <fullName evidence="1">Uncharacterized protein</fullName>
    </submittedName>
</protein>
<reference evidence="1" key="1">
    <citation type="submission" date="2019-04" db="EMBL/GenBank/DDBJ databases">
        <authorList>
            <person name="Melise S."/>
            <person name="Noan J."/>
            <person name="Okalmin O."/>
        </authorList>
    </citation>
    <scope>NUCLEOTIDE SEQUENCE</scope>
    <source>
        <strain evidence="1">FN9</strain>
    </source>
</reference>
<dbReference type="OrthoDB" id="5100830at2759"/>
<proteinExistence type="predicted"/>